<dbReference type="Proteomes" id="UP000243525">
    <property type="component" value="Unassembled WGS sequence"/>
</dbReference>
<evidence type="ECO:0000313" key="1">
    <source>
        <dbReference type="EMBL" id="PTN08157.1"/>
    </source>
</evidence>
<keyword evidence="2" id="KW-1185">Reference proteome</keyword>
<sequence>MRRILSKQSKNGIKIEVNYRMICNKYKVEIRNKTNLQGCC</sequence>
<gene>
    <name evidence="1" type="ORF">C8N47_11043</name>
</gene>
<comment type="caution">
    <text evidence="1">The sequence shown here is derived from an EMBL/GenBank/DDBJ whole genome shotgun (WGS) entry which is preliminary data.</text>
</comment>
<protein>
    <submittedName>
        <fullName evidence="1">Uncharacterized protein</fullName>
    </submittedName>
</protein>
<name>A0A2T5C0N0_9BACT</name>
<dbReference type="EMBL" id="QAAD01000010">
    <property type="protein sequence ID" value="PTN08157.1"/>
    <property type="molecule type" value="Genomic_DNA"/>
</dbReference>
<dbReference type="AlphaFoldDB" id="A0A2T5C0N0"/>
<proteinExistence type="predicted"/>
<organism evidence="1 2">
    <name type="scientific">Mangrovibacterium marinum</name>
    <dbReference type="NCBI Taxonomy" id="1639118"/>
    <lineage>
        <taxon>Bacteria</taxon>
        <taxon>Pseudomonadati</taxon>
        <taxon>Bacteroidota</taxon>
        <taxon>Bacteroidia</taxon>
        <taxon>Marinilabiliales</taxon>
        <taxon>Prolixibacteraceae</taxon>
        <taxon>Mangrovibacterium</taxon>
    </lineage>
</organism>
<reference evidence="1 2" key="1">
    <citation type="submission" date="2018-04" db="EMBL/GenBank/DDBJ databases">
        <title>Genomic Encyclopedia of Archaeal and Bacterial Type Strains, Phase II (KMG-II): from individual species to whole genera.</title>
        <authorList>
            <person name="Goeker M."/>
        </authorList>
    </citation>
    <scope>NUCLEOTIDE SEQUENCE [LARGE SCALE GENOMIC DNA]</scope>
    <source>
        <strain evidence="1 2">DSM 28823</strain>
    </source>
</reference>
<accession>A0A2T5C0N0</accession>
<evidence type="ECO:0000313" key="2">
    <source>
        <dbReference type="Proteomes" id="UP000243525"/>
    </source>
</evidence>